<evidence type="ECO:0000256" key="1">
    <source>
        <dbReference type="ARBA" id="ARBA00003416"/>
    </source>
</evidence>
<keyword evidence="4" id="KW-0233">DNA recombination</keyword>
<comment type="caution">
    <text evidence="7">The sequence shown here is derived from an EMBL/GenBank/DDBJ whole genome shotgun (WGS) entry which is preliminary data.</text>
</comment>
<gene>
    <name evidence="7" type="primary">rmuC</name>
    <name evidence="7" type="ORF">GPA25_20700</name>
</gene>
<evidence type="ECO:0000313" key="8">
    <source>
        <dbReference type="Proteomes" id="UP000648984"/>
    </source>
</evidence>
<name>A0ABX1QFU3_9RHOO</name>
<keyword evidence="3 5" id="KW-0175">Coiled coil</keyword>
<dbReference type="InterPro" id="IPR003798">
    <property type="entry name" value="DNA_recombination_RmuC"/>
</dbReference>
<proteinExistence type="inferred from homology"/>
<evidence type="ECO:0000256" key="2">
    <source>
        <dbReference type="ARBA" id="ARBA00009840"/>
    </source>
</evidence>
<feature type="coiled-coil region" evidence="5">
    <location>
        <begin position="263"/>
        <end position="290"/>
    </location>
</feature>
<evidence type="ECO:0000256" key="6">
    <source>
        <dbReference type="SAM" id="Phobius"/>
    </source>
</evidence>
<evidence type="ECO:0000256" key="5">
    <source>
        <dbReference type="SAM" id="Coils"/>
    </source>
</evidence>
<organism evidence="7 8">
    <name type="scientific">Aromatoleum diolicum</name>
    <dbReference type="NCBI Taxonomy" id="75796"/>
    <lineage>
        <taxon>Bacteria</taxon>
        <taxon>Pseudomonadati</taxon>
        <taxon>Pseudomonadota</taxon>
        <taxon>Betaproteobacteria</taxon>
        <taxon>Rhodocyclales</taxon>
        <taxon>Rhodocyclaceae</taxon>
        <taxon>Aromatoleum</taxon>
    </lineage>
</organism>
<sequence length="553" mass="61761">MDSQSAGSLIWLVAVLGGVAAGALIVWLLLRGRGTEALVAAMEQGRSEVRIELAAASERLRAIEQERSQIRLQFDALRQQADEWRNALDQARDERAQLSERALRVPVLQQQLDETARQLAELQRHSADLRESSGRLNSQLAAELKAEREVLGALRNDLQAEKAQRERAEALVGKLNAELAELGTRFEAERGQSDEKLALLTNARESLTNQFKSLANDILEEKAKRFTEQNQTNIGQLLDPLRVKLQEFQGKVEQVYVQEGKDRSALAEQVRQLMELNQSLSQDAKNLTRALKGSSKAQGNWGELILERVLEASGLRKGEEYDVQESHMRDDGSRAQPDVVVHLPEDRHLVVDAKVSLTAYEDYASAEEEGERQVAIKRHLDSVRGHIKGLSERNYQALYGLKSLDFVLMFVPVEPAFMIAVTHDRELFMDAWQRNVLLVSPSTLLFVVRTVAHLWRQEAQNRNAQDIARRGAELYDKLVGFVEDLESLGNRLKQAQRDYDTAHGKLTGGRGNVIRQAEMLKQLGVKPSKALPAAMIEAAAEGDETPNAPIGAS</sequence>
<comment type="similarity">
    <text evidence="2">Belongs to the RmuC family.</text>
</comment>
<dbReference type="PANTHER" id="PTHR30563">
    <property type="entry name" value="DNA RECOMBINATION PROTEIN RMUC"/>
    <property type="match status" value="1"/>
</dbReference>
<feature type="transmembrane region" description="Helical" evidence="6">
    <location>
        <begin position="6"/>
        <end position="30"/>
    </location>
</feature>
<evidence type="ECO:0000256" key="4">
    <source>
        <dbReference type="ARBA" id="ARBA00023172"/>
    </source>
</evidence>
<feature type="coiled-coil region" evidence="5">
    <location>
        <begin position="46"/>
        <end position="224"/>
    </location>
</feature>
<dbReference type="EMBL" id="WTVQ01000052">
    <property type="protein sequence ID" value="NMG77178.1"/>
    <property type="molecule type" value="Genomic_DNA"/>
</dbReference>
<evidence type="ECO:0000313" key="7">
    <source>
        <dbReference type="EMBL" id="NMG77178.1"/>
    </source>
</evidence>
<dbReference type="Gene3D" id="1.10.287.1490">
    <property type="match status" value="1"/>
</dbReference>
<accession>A0ABX1QFU3</accession>
<reference evidence="7 8" key="1">
    <citation type="submission" date="2019-12" db="EMBL/GenBank/DDBJ databases">
        <title>Comparative genomics gives insights into the taxonomy of the Azoarcus-Aromatoleum group and reveals separate origins of nif in the plant-associated Azoarcus and non-plant-associated Aromatoleum sub-groups.</title>
        <authorList>
            <person name="Lafos M."/>
            <person name="Maluk M."/>
            <person name="Batista M."/>
            <person name="Junghare M."/>
            <person name="Carmona M."/>
            <person name="Faoro H."/>
            <person name="Cruz L.M."/>
            <person name="Battistoni F."/>
            <person name="De Souza E."/>
            <person name="Pedrosa F."/>
            <person name="Chen W.-M."/>
            <person name="Poole P.S."/>
            <person name="Dixon R.A."/>
            <person name="James E.K."/>
        </authorList>
    </citation>
    <scope>NUCLEOTIDE SEQUENCE [LARGE SCALE GENOMIC DNA]</scope>
    <source>
        <strain evidence="7 8">22Lin</strain>
    </source>
</reference>
<protein>
    <submittedName>
        <fullName evidence="7">DNA recombination protein RmuC</fullName>
    </submittedName>
</protein>
<keyword evidence="6" id="KW-1133">Transmembrane helix</keyword>
<evidence type="ECO:0000256" key="3">
    <source>
        <dbReference type="ARBA" id="ARBA00023054"/>
    </source>
</evidence>
<keyword evidence="6" id="KW-0472">Membrane</keyword>
<keyword evidence="6" id="KW-0812">Transmembrane</keyword>
<dbReference type="PANTHER" id="PTHR30563:SF0">
    <property type="entry name" value="DNA RECOMBINATION PROTEIN RMUC"/>
    <property type="match status" value="1"/>
</dbReference>
<dbReference type="Pfam" id="PF02646">
    <property type="entry name" value="RmuC"/>
    <property type="match status" value="1"/>
</dbReference>
<keyword evidence="8" id="KW-1185">Reference proteome</keyword>
<dbReference type="Proteomes" id="UP000648984">
    <property type="component" value="Unassembled WGS sequence"/>
</dbReference>
<comment type="function">
    <text evidence="1">Involved in DNA recombination.</text>
</comment>